<gene>
    <name evidence="6" type="ORF">SAMN02745857_02901</name>
</gene>
<dbReference type="FunFam" id="1.10.10.10:FF:000001">
    <property type="entry name" value="LysR family transcriptional regulator"/>
    <property type="match status" value="1"/>
</dbReference>
<dbReference type="PANTHER" id="PTHR30537">
    <property type="entry name" value="HTH-TYPE TRANSCRIPTIONAL REGULATOR"/>
    <property type="match status" value="1"/>
</dbReference>
<sequence>MRTNDWNDWYVFATVAQLGSFTRAAARLELPKSSTSLAVARLEKKLGQRLLERSTRTLRLTEQGQALLDDIAPLFAQLDDVADGVTAQGDTPRGLLRIAAPYEFGMLQLGEAVCALMAQHAGLSIDVDVSSGPVDPLSAGYDITFAVTAQPLPDSSRVAKRVFSVARGLYAAPSLLRRYGQPADIAALAEWPTIANPHETEWQFEDAAGNRAALALAPRLRSPNAGLRLQATLAGLGASMIAQTYYDSQVKPRQLVQVLPHWQPDPLRVYAFMPARRLTPAKTRVFMDALEHWLRPPE</sequence>
<dbReference type="InterPro" id="IPR058163">
    <property type="entry name" value="LysR-type_TF_proteobact-type"/>
</dbReference>
<evidence type="ECO:0000256" key="4">
    <source>
        <dbReference type="ARBA" id="ARBA00023163"/>
    </source>
</evidence>
<dbReference type="InterPro" id="IPR036388">
    <property type="entry name" value="WH-like_DNA-bd_sf"/>
</dbReference>
<dbReference type="Pfam" id="PF00126">
    <property type="entry name" value="HTH_1"/>
    <property type="match status" value="1"/>
</dbReference>
<proteinExistence type="inferred from homology"/>
<dbReference type="AlphaFoldDB" id="A0A1W1XVF3"/>
<dbReference type="Pfam" id="PF03466">
    <property type="entry name" value="LysR_substrate"/>
    <property type="match status" value="1"/>
</dbReference>
<keyword evidence="7" id="KW-1185">Reference proteome</keyword>
<dbReference type="Gene3D" id="3.40.190.290">
    <property type="match status" value="1"/>
</dbReference>
<evidence type="ECO:0000256" key="3">
    <source>
        <dbReference type="ARBA" id="ARBA00023125"/>
    </source>
</evidence>
<dbReference type="SUPFAM" id="SSF46785">
    <property type="entry name" value="Winged helix' DNA-binding domain"/>
    <property type="match status" value="1"/>
</dbReference>
<dbReference type="InterPro" id="IPR036390">
    <property type="entry name" value="WH_DNA-bd_sf"/>
</dbReference>
<keyword evidence="4" id="KW-0804">Transcription</keyword>
<name>A0A1W1XVF3_9NEIS</name>
<protein>
    <submittedName>
        <fullName evidence="6">Transcriptional regulator, LysR family</fullName>
    </submittedName>
</protein>
<dbReference type="RefSeq" id="WP_084091525.1">
    <property type="nucleotide sequence ID" value="NZ_FWXD01000017.1"/>
</dbReference>
<evidence type="ECO:0000313" key="6">
    <source>
        <dbReference type="EMBL" id="SMC27531.1"/>
    </source>
</evidence>
<dbReference type="GO" id="GO:0006351">
    <property type="term" value="P:DNA-templated transcription"/>
    <property type="evidence" value="ECO:0007669"/>
    <property type="project" value="TreeGrafter"/>
</dbReference>
<evidence type="ECO:0000313" key="7">
    <source>
        <dbReference type="Proteomes" id="UP000192761"/>
    </source>
</evidence>
<dbReference type="SUPFAM" id="SSF53850">
    <property type="entry name" value="Periplasmic binding protein-like II"/>
    <property type="match status" value="1"/>
</dbReference>
<evidence type="ECO:0000259" key="5">
    <source>
        <dbReference type="PROSITE" id="PS50931"/>
    </source>
</evidence>
<dbReference type="Proteomes" id="UP000192761">
    <property type="component" value="Unassembled WGS sequence"/>
</dbReference>
<keyword evidence="2" id="KW-0805">Transcription regulation</keyword>
<dbReference type="InterPro" id="IPR000847">
    <property type="entry name" value="LysR_HTH_N"/>
</dbReference>
<evidence type="ECO:0000256" key="2">
    <source>
        <dbReference type="ARBA" id="ARBA00023015"/>
    </source>
</evidence>
<dbReference type="InterPro" id="IPR005119">
    <property type="entry name" value="LysR_subst-bd"/>
</dbReference>
<dbReference type="STRING" id="1121001.SAMN02745857_02901"/>
<dbReference type="PANTHER" id="PTHR30537:SF68">
    <property type="entry name" value="TRANSCRIPTIONAL REGULATOR-RELATED"/>
    <property type="match status" value="1"/>
</dbReference>
<comment type="similarity">
    <text evidence="1">Belongs to the LysR transcriptional regulatory family.</text>
</comment>
<reference evidence="6 7" key="1">
    <citation type="submission" date="2017-04" db="EMBL/GenBank/DDBJ databases">
        <authorList>
            <person name="Afonso C.L."/>
            <person name="Miller P.J."/>
            <person name="Scott M.A."/>
            <person name="Spackman E."/>
            <person name="Goraichik I."/>
            <person name="Dimitrov K.M."/>
            <person name="Suarez D.L."/>
            <person name="Swayne D.E."/>
        </authorList>
    </citation>
    <scope>NUCLEOTIDE SEQUENCE [LARGE SCALE GENOMIC DNA]</scope>
    <source>
        <strain evidence="6 7">DSM 23236</strain>
    </source>
</reference>
<dbReference type="CDD" id="cd08422">
    <property type="entry name" value="PBP2_CrgA_like"/>
    <property type="match status" value="1"/>
</dbReference>
<dbReference type="EMBL" id="FWXD01000017">
    <property type="protein sequence ID" value="SMC27531.1"/>
    <property type="molecule type" value="Genomic_DNA"/>
</dbReference>
<accession>A0A1W1XVF3</accession>
<organism evidence="6 7">
    <name type="scientific">Andreprevotia lacus DSM 23236</name>
    <dbReference type="NCBI Taxonomy" id="1121001"/>
    <lineage>
        <taxon>Bacteria</taxon>
        <taxon>Pseudomonadati</taxon>
        <taxon>Pseudomonadota</taxon>
        <taxon>Betaproteobacteria</taxon>
        <taxon>Neisseriales</taxon>
        <taxon>Chitinibacteraceae</taxon>
        <taxon>Andreprevotia</taxon>
    </lineage>
</organism>
<dbReference type="GO" id="GO:0003700">
    <property type="term" value="F:DNA-binding transcription factor activity"/>
    <property type="evidence" value="ECO:0007669"/>
    <property type="project" value="InterPro"/>
</dbReference>
<feature type="domain" description="HTH lysR-type" evidence="5">
    <location>
        <begin position="4"/>
        <end position="61"/>
    </location>
</feature>
<keyword evidence="3" id="KW-0238">DNA-binding</keyword>
<dbReference type="PROSITE" id="PS50931">
    <property type="entry name" value="HTH_LYSR"/>
    <property type="match status" value="1"/>
</dbReference>
<evidence type="ECO:0000256" key="1">
    <source>
        <dbReference type="ARBA" id="ARBA00009437"/>
    </source>
</evidence>
<dbReference type="GO" id="GO:0043565">
    <property type="term" value="F:sequence-specific DNA binding"/>
    <property type="evidence" value="ECO:0007669"/>
    <property type="project" value="TreeGrafter"/>
</dbReference>
<dbReference type="Gene3D" id="1.10.10.10">
    <property type="entry name" value="Winged helix-like DNA-binding domain superfamily/Winged helix DNA-binding domain"/>
    <property type="match status" value="1"/>
</dbReference>